<evidence type="ECO:0000313" key="14">
    <source>
        <dbReference type="Proteomes" id="UP000217720"/>
    </source>
</evidence>
<dbReference type="PATRIC" id="fig|1703.10.peg.2884"/>
<evidence type="ECO:0000256" key="1">
    <source>
        <dbReference type="SAM" id="Phobius"/>
    </source>
</evidence>
<reference evidence="12" key="2">
    <citation type="submission" date="2016-09" db="EMBL/GenBank/DDBJ databases">
        <title>Complete Genome Sequence of Brevibacterium linens SMQ-1335.</title>
        <authorList>
            <person name="de Melo A.G."/>
            <person name="Labrie S.J."/>
            <person name="Dumaresq J."/>
            <person name="Roberts R.J."/>
            <person name="Tremblay D.M."/>
            <person name="Moineau S."/>
        </authorList>
    </citation>
    <scope>NUCLEOTIDE SEQUENCE [LARGE SCALE GENOMIC DNA]</scope>
    <source>
        <strain evidence="12">SMQ-1335</strain>
    </source>
</reference>
<reference evidence="11 21" key="7">
    <citation type="submission" date="2018-10" db="EMBL/GenBank/DDBJ databases">
        <title>Brevibacterium genomes from Austrain hard cheese rinds.</title>
        <authorList>
            <person name="Anast J.M."/>
            <person name="Dzieciol M."/>
            <person name="Schultz D.L."/>
            <person name="Mann E."/>
            <person name="Wagner M."/>
            <person name="Schmitz-Esser S."/>
        </authorList>
    </citation>
    <scope>NUCLEOTIDE SEQUENCE [LARGE SCALE GENOMIC DNA]</scope>
    <source>
        <strain evidence="11 21">L261</strain>
    </source>
</reference>
<dbReference type="EMBL" id="FXZG01000004">
    <property type="protein sequence ID" value="SMX74231.1"/>
    <property type="molecule type" value="Genomic_DNA"/>
</dbReference>
<dbReference type="Proteomes" id="UP000217720">
    <property type="component" value="Unassembled WGS sequence"/>
</dbReference>
<dbReference type="EMBL" id="FXZI01000025">
    <property type="protein sequence ID" value="SMY04947.1"/>
    <property type="molecule type" value="Genomic_DNA"/>
</dbReference>
<reference evidence="18 19" key="5">
    <citation type="submission" date="2017-03" db="EMBL/GenBank/DDBJ databases">
        <authorList>
            <person name="Afonso C.L."/>
            <person name="Miller P.J."/>
            <person name="Scott M.A."/>
            <person name="Spackman E."/>
            <person name="Goraichik I."/>
            <person name="Dimitrov K.M."/>
            <person name="Suarez D.L."/>
            <person name="Swayne D.E."/>
        </authorList>
    </citation>
    <scope>NUCLEOTIDE SEQUENCE [LARGE SCALE GENOMIC DNA]</scope>
    <source>
        <strain evidence="9">6</strain>
        <strain evidence="19">6(3)</strain>
        <strain evidence="10">8</strain>
        <strain evidence="18">8(6)</strain>
        <strain evidence="8">CNRZ 920</strain>
    </source>
</reference>
<dbReference type="EMBL" id="NRGQ01000022">
    <property type="protein sequence ID" value="PCC42112.1"/>
    <property type="molecule type" value="Genomic_DNA"/>
</dbReference>
<reference evidence="13 14" key="3">
    <citation type="journal article" date="2017" name="Elife">
        <title>Extensive horizontal gene transfer in cheese-associated bacteria.</title>
        <authorList>
            <person name="Bonham K.S."/>
            <person name="Wolfe B.E."/>
            <person name="Dutton R.J."/>
        </authorList>
    </citation>
    <scope>NUCLEOTIDE SEQUENCE [LARGE SCALE GENOMIC DNA]</scope>
    <source>
        <strain evidence="7 14">900_6</strain>
        <strain evidence="6 13">947_7</strain>
        <strain evidence="5 16">962_8</strain>
        <strain evidence="4 15">JB5</strain>
    </source>
</reference>
<dbReference type="Proteomes" id="UP000218620">
    <property type="component" value="Unassembled WGS sequence"/>
</dbReference>
<dbReference type="Proteomes" id="UP000282731">
    <property type="component" value="Chromosome"/>
</dbReference>
<dbReference type="GeneID" id="60907039"/>
<dbReference type="OrthoDB" id="4808241at2"/>
<dbReference type="Proteomes" id="UP000217564">
    <property type="component" value="Unassembled WGS sequence"/>
</dbReference>
<evidence type="ECO:0000313" key="10">
    <source>
        <dbReference type="EMBL" id="SMY04947.1"/>
    </source>
</evidence>
<evidence type="ECO:0000313" key="9">
    <source>
        <dbReference type="EMBL" id="SMX82770.1"/>
    </source>
</evidence>
<evidence type="ECO:0000313" key="13">
    <source>
        <dbReference type="Proteomes" id="UP000217564"/>
    </source>
</evidence>
<keyword evidence="1" id="KW-0472">Membrane</keyword>
<evidence type="ECO:0000313" key="8">
    <source>
        <dbReference type="EMBL" id="SMX74231.1"/>
    </source>
</evidence>
<dbReference type="EMBL" id="RHFF01000011">
    <property type="protein sequence ID" value="TGD38204.1"/>
    <property type="molecule type" value="Genomic_DNA"/>
</dbReference>
<dbReference type="Pfam" id="PF12277">
    <property type="entry name" value="DUF3618"/>
    <property type="match status" value="1"/>
</dbReference>
<feature type="transmembrane region" description="Helical" evidence="1">
    <location>
        <begin position="71"/>
        <end position="91"/>
    </location>
</feature>
<dbReference type="AlphaFoldDB" id="A0A1D7W6A9"/>
<accession>A0A2A3ZB55</accession>
<evidence type="ECO:0000313" key="5">
    <source>
        <dbReference type="EMBL" id="PCC42112.1"/>
    </source>
</evidence>
<dbReference type="EMBL" id="NRGO01000027">
    <property type="protein sequence ID" value="PCC48753.1"/>
    <property type="molecule type" value="Genomic_DNA"/>
</dbReference>
<evidence type="ECO:0000313" key="18">
    <source>
        <dbReference type="Proteomes" id="UP000234300"/>
    </source>
</evidence>
<reference evidence="17" key="4">
    <citation type="submission" date="2017-03" db="EMBL/GenBank/DDBJ databases">
        <authorList>
            <person name="Monnet C."/>
        </authorList>
    </citation>
    <scope>NUCLEOTIDE SEQUENCE [LARGE SCALE GENOMIC DNA]</scope>
    <source>
        <strain evidence="17">CNRZ 920</strain>
    </source>
</reference>
<dbReference type="Proteomes" id="UP000234289">
    <property type="component" value="Unassembled WGS sequence"/>
</dbReference>
<dbReference type="KEGG" id="blin:BLSMQ_2794"/>
<name>A0A1D7W6A9_BREAU</name>
<protein>
    <submittedName>
        <fullName evidence="3">DUF3618 domain-containing protein</fullName>
    </submittedName>
</protein>
<evidence type="ECO:0000313" key="16">
    <source>
        <dbReference type="Proteomes" id="UP000218620"/>
    </source>
</evidence>
<dbReference type="EMBL" id="CP017150">
    <property type="protein sequence ID" value="AOP54500.1"/>
    <property type="molecule type" value="Genomic_DNA"/>
</dbReference>
<evidence type="ECO:0000313" key="19">
    <source>
        <dbReference type="Proteomes" id="UP000234327"/>
    </source>
</evidence>
<evidence type="ECO:0000313" key="17">
    <source>
        <dbReference type="Proteomes" id="UP000234289"/>
    </source>
</evidence>
<sequence>MTDNVYTSDVTVDSASPSQLAESIRLREERIADNIDELVGRVHPKVLATRAANKAKYSVVEEESGSVKPEAVALGVGVVLGVAALIVGVSGRSKRG</sequence>
<accession>A0A2H1IGG2</accession>
<keyword evidence="1" id="KW-0812">Transmembrane</keyword>
<proteinExistence type="predicted"/>
<evidence type="ECO:0000313" key="4">
    <source>
        <dbReference type="EMBL" id="PCC17262.1"/>
    </source>
</evidence>
<dbReference type="EMBL" id="NRGX01000001">
    <property type="protein sequence ID" value="PCC17262.1"/>
    <property type="molecule type" value="Genomic_DNA"/>
</dbReference>
<reference evidence="3 20" key="8">
    <citation type="submission" date="2019-01" db="EMBL/GenBank/DDBJ databases">
        <title>Comparative genomic analysis of Brevibacterium aurantiacum sheds light on its evolution and its adaptation to smear-ripened cheeses.</title>
        <authorList>
            <person name="Moineau S."/>
        </authorList>
    </citation>
    <scope>NUCLEOTIDE SEQUENCE [LARGE SCALE GENOMIC DNA]</scope>
    <source>
        <strain evidence="3 20">SMQ-1420</strain>
    </source>
</reference>
<dbReference type="Proteomes" id="UP000297736">
    <property type="component" value="Unassembled WGS sequence"/>
</dbReference>
<dbReference type="eggNOG" id="ENOG5031X6E">
    <property type="taxonomic scope" value="Bacteria"/>
</dbReference>
<dbReference type="Proteomes" id="UP000094793">
    <property type="component" value="Chromosome"/>
</dbReference>
<dbReference type="Proteomes" id="UP000218377">
    <property type="component" value="Unassembled WGS sequence"/>
</dbReference>
<dbReference type="EMBL" id="CP025334">
    <property type="protein sequence ID" value="AZT97992.1"/>
    <property type="molecule type" value="Genomic_DNA"/>
</dbReference>
<evidence type="ECO:0000313" key="11">
    <source>
        <dbReference type="EMBL" id="TGD38204.1"/>
    </source>
</evidence>
<organism evidence="2 12">
    <name type="scientific">Brevibacterium aurantiacum</name>
    <dbReference type="NCBI Taxonomy" id="273384"/>
    <lineage>
        <taxon>Bacteria</taxon>
        <taxon>Bacillati</taxon>
        <taxon>Actinomycetota</taxon>
        <taxon>Actinomycetes</taxon>
        <taxon>Micrococcales</taxon>
        <taxon>Brevibacteriaceae</taxon>
        <taxon>Brevibacterium</taxon>
    </lineage>
</organism>
<evidence type="ECO:0000313" key="12">
    <source>
        <dbReference type="Proteomes" id="UP000094793"/>
    </source>
</evidence>
<evidence type="ECO:0000313" key="7">
    <source>
        <dbReference type="EMBL" id="PCC48753.1"/>
    </source>
</evidence>
<evidence type="ECO:0000313" key="15">
    <source>
        <dbReference type="Proteomes" id="UP000218377"/>
    </source>
</evidence>
<dbReference type="Proteomes" id="UP000234327">
    <property type="component" value="Unassembled WGS sequence"/>
</dbReference>
<evidence type="ECO:0000313" key="3">
    <source>
        <dbReference type="EMBL" id="AZT97992.1"/>
    </source>
</evidence>
<dbReference type="Proteomes" id="UP000234300">
    <property type="component" value="Unassembled WGS sequence"/>
</dbReference>
<dbReference type="InterPro" id="IPR022062">
    <property type="entry name" value="DUF3618"/>
</dbReference>
<evidence type="ECO:0000313" key="21">
    <source>
        <dbReference type="Proteomes" id="UP000297736"/>
    </source>
</evidence>
<reference evidence="3 20" key="6">
    <citation type="submission" date="2017-12" db="EMBL/GenBank/DDBJ databases">
        <authorList>
            <person name="Levesque S."/>
        </authorList>
    </citation>
    <scope>NUCLEOTIDE SEQUENCE [LARGE SCALE GENOMIC DNA]</scope>
    <source>
        <strain evidence="3 20">SMQ-1420</strain>
    </source>
</reference>
<evidence type="ECO:0000313" key="2">
    <source>
        <dbReference type="EMBL" id="AOP54500.1"/>
    </source>
</evidence>
<gene>
    <name evidence="8" type="ORF">BAUR920_01011</name>
    <name evidence="9" type="ORF">BAURA63_01940</name>
    <name evidence="10" type="ORF">BAURA86_03885</name>
    <name evidence="2" type="ORF">BLSMQ_2794</name>
    <name evidence="7" type="ORF">CIK62_16995</name>
    <name evidence="6" type="ORF">CIK64_03065</name>
    <name evidence="5" type="ORF">CIK65_14265</name>
    <name evidence="4" type="ORF">CIK79_02465</name>
    <name evidence="3" type="ORF">CXR27_14045</name>
    <name evidence="11" type="ORF">EB834_11950</name>
</gene>
<accession>A0A1D7W6A9</accession>
<evidence type="ECO:0000313" key="6">
    <source>
        <dbReference type="EMBL" id="PCC47851.1"/>
    </source>
</evidence>
<reference evidence="2" key="1">
    <citation type="submission" date="2016-09" db="EMBL/GenBank/DDBJ databases">
        <title>Complete Genome Sequence of Brevibacterium aurantiacum SMQ-1335.</title>
        <authorList>
            <person name="de Melo A.G."/>
            <person name="Labrie S.J."/>
            <person name="Dumaresq J."/>
            <person name="Roberts R.J."/>
            <person name="Tremblay D.M."/>
            <person name="Moineau S."/>
        </authorList>
    </citation>
    <scope>NUCLEOTIDE SEQUENCE</scope>
    <source>
        <strain evidence="2">SMQ-1335</strain>
    </source>
</reference>
<dbReference type="EMBL" id="NRGP01000004">
    <property type="protein sequence ID" value="PCC47851.1"/>
    <property type="molecule type" value="Genomic_DNA"/>
</dbReference>
<dbReference type="RefSeq" id="WP_009882709.1">
    <property type="nucleotide sequence ID" value="NZ_AAGP01000009.1"/>
</dbReference>
<dbReference type="EMBL" id="FXYZ01000006">
    <property type="protein sequence ID" value="SMX82770.1"/>
    <property type="molecule type" value="Genomic_DNA"/>
</dbReference>
<evidence type="ECO:0000313" key="20">
    <source>
        <dbReference type="Proteomes" id="UP000282731"/>
    </source>
</evidence>
<keyword evidence="1" id="KW-1133">Transmembrane helix</keyword>